<organism evidence="1 2">
    <name type="scientific">Acinetobacter radioresistens SK82</name>
    <dbReference type="NCBI Taxonomy" id="596318"/>
    <lineage>
        <taxon>Bacteria</taxon>
        <taxon>Pseudomonadati</taxon>
        <taxon>Pseudomonadota</taxon>
        <taxon>Gammaproteobacteria</taxon>
        <taxon>Moraxellales</taxon>
        <taxon>Moraxellaceae</taxon>
        <taxon>Acinetobacter</taxon>
    </lineage>
</organism>
<name>A0ABM9YN95_ACIRA</name>
<evidence type="ECO:0000313" key="1">
    <source>
        <dbReference type="EMBL" id="EET82514.1"/>
    </source>
</evidence>
<protein>
    <submittedName>
        <fullName evidence="1">Uncharacterized protein</fullName>
    </submittedName>
</protein>
<proteinExistence type="predicted"/>
<reference evidence="1 2" key="1">
    <citation type="submission" date="2009-07" db="EMBL/GenBank/DDBJ databases">
        <authorList>
            <person name="Madupu R."/>
            <person name="Durkin A.S."/>
            <person name="Torralba M."/>
            <person name="Methe B."/>
            <person name="Sutton G.G."/>
            <person name="Strausberg R.L."/>
            <person name="Nelson K.E."/>
        </authorList>
    </citation>
    <scope>NUCLEOTIDE SEQUENCE [LARGE SCALE GENOMIC DNA]</scope>
    <source>
        <strain evidence="1 2">SK82</strain>
    </source>
</reference>
<sequence length="48" mass="5941">MGFFIIIYIQYWQKPTFSLIRSRHCTLFALQYTQKLEKPVIQYKKEKL</sequence>
<dbReference type="EMBL" id="ACVR01000036">
    <property type="protein sequence ID" value="EET82514.1"/>
    <property type="molecule type" value="Genomic_DNA"/>
</dbReference>
<dbReference type="Proteomes" id="UP000018419">
    <property type="component" value="Unassembled WGS sequence"/>
</dbReference>
<accession>A0ABM9YN95</accession>
<comment type="caution">
    <text evidence="1">The sequence shown here is derived from an EMBL/GenBank/DDBJ whole genome shotgun (WGS) entry which is preliminary data.</text>
</comment>
<evidence type="ECO:0000313" key="2">
    <source>
        <dbReference type="Proteomes" id="UP000018419"/>
    </source>
</evidence>
<gene>
    <name evidence="1" type="ORF">ACIRA0001_3232</name>
</gene>
<keyword evidence="2" id="KW-1185">Reference proteome</keyword>